<accession>A0A6M0MAE4</accession>
<name>A0A6M0MAE4_9LACT</name>
<reference evidence="1 2" key="1">
    <citation type="submission" date="2019-12" db="EMBL/GenBank/DDBJ databases">
        <title>Draft Genome Sequences of L. lactis strains MS22333, MS22334, MS22336, and MS22337, Isolated from Spontaneous Fermented Camel Milk in Ethiopia.</title>
        <authorList>
            <person name="Bragason E."/>
            <person name="Hansen E.B."/>
            <person name="Guya M.E."/>
            <person name="Berhe T."/>
        </authorList>
    </citation>
    <scope>NUCLEOTIDE SEQUENCE [LARGE SCALE GENOMIC DNA]</scope>
    <source>
        <strain evidence="1 2">MS22336</strain>
    </source>
</reference>
<comment type="caution">
    <text evidence="1">The sequence shown here is derived from an EMBL/GenBank/DDBJ whole genome shotgun (WGS) entry which is preliminary data.</text>
</comment>
<dbReference type="EMBL" id="WWDJ01000174">
    <property type="protein sequence ID" value="NEX56453.1"/>
    <property type="molecule type" value="Genomic_DNA"/>
</dbReference>
<proteinExistence type="predicted"/>
<dbReference type="AlphaFoldDB" id="A0A6M0MAE4"/>
<dbReference type="Pfam" id="PF20289">
    <property type="entry name" value="MComp1"/>
    <property type="match status" value="1"/>
</dbReference>
<organism evidence="1 2">
    <name type="scientific">Lactococcus lactis</name>
    <dbReference type="NCBI Taxonomy" id="1358"/>
    <lineage>
        <taxon>Bacteria</taxon>
        <taxon>Bacillati</taxon>
        <taxon>Bacillota</taxon>
        <taxon>Bacilli</taxon>
        <taxon>Lactobacillales</taxon>
        <taxon>Streptococcaceae</taxon>
        <taxon>Lactococcus</taxon>
    </lineage>
</organism>
<evidence type="ECO:0000313" key="2">
    <source>
        <dbReference type="Proteomes" id="UP000477402"/>
    </source>
</evidence>
<evidence type="ECO:0000313" key="1">
    <source>
        <dbReference type="EMBL" id="NEX56453.1"/>
    </source>
</evidence>
<dbReference type="Proteomes" id="UP000477402">
    <property type="component" value="Unassembled WGS sequence"/>
</dbReference>
<dbReference type="RefSeq" id="WP_042230315.1">
    <property type="nucleotide sequence ID" value="NZ_CP169315.1"/>
</dbReference>
<gene>
    <name evidence="1" type="ORF">GTP08_12595</name>
</gene>
<protein>
    <submittedName>
        <fullName evidence="1">Uncharacterized protein</fullName>
    </submittedName>
</protein>
<dbReference type="InterPro" id="IPR046905">
    <property type="entry name" value="ABC-3C_MC1"/>
</dbReference>
<sequence length="189" mass="22710">MDLLKTLKLKIENSKFDKIEIQSIGYETFYNNRDGKLIIIYDDQIVQDQTYKESINQTAKEIRDKIKKFSDYNLWNTYLLILVSKNPLSEKYYYVERDVRNLRKYVLQSEDDILRVPFINVIENVKEGHESNNNIYHPSSELSELYTIFKDNKEKNKKLSMGQIRKILEEIEFFDVEREKSDKNRTSKD</sequence>